<evidence type="ECO:0000256" key="1">
    <source>
        <dbReference type="ARBA" id="ARBA00022741"/>
    </source>
</evidence>
<evidence type="ECO:0000259" key="5">
    <source>
        <dbReference type="SMART" id="SM00382"/>
    </source>
</evidence>
<dbReference type="EMBL" id="HG723020">
    <property type="protein sequence ID" value="CDJ64853.1"/>
    <property type="molecule type" value="Genomic_DNA"/>
</dbReference>
<dbReference type="Gene3D" id="3.40.50.300">
    <property type="entry name" value="P-loop containing nucleotide triphosphate hydrolases"/>
    <property type="match status" value="2"/>
</dbReference>
<dbReference type="InterPro" id="IPR003959">
    <property type="entry name" value="ATPase_AAA_core"/>
</dbReference>
<dbReference type="RefSeq" id="XP_013433320.1">
    <property type="nucleotide sequence ID" value="XM_013577866.1"/>
</dbReference>
<dbReference type="AlphaFoldDB" id="U6MP53"/>
<dbReference type="Gene3D" id="1.10.8.60">
    <property type="match status" value="2"/>
</dbReference>
<evidence type="ECO:0000313" key="7">
    <source>
        <dbReference type="Proteomes" id="UP000030754"/>
    </source>
</evidence>
<keyword evidence="2" id="KW-0067">ATP-binding</keyword>
<gene>
    <name evidence="6" type="ORF">ENH_00086090</name>
</gene>
<sequence>MVSQVCGPRGCGRSALCRALCVDVTRHLGTFSVIVHCRLLAREAIPSTLIWKALAAAFDAAEANAPALLVLEDLDVLCFSGEEVGGGPTVAEARGAAIAAYLLDLITRVSHGAGGMGPCGLEWSRESSMGEGFARRVLTLATVVDASSLHPLLSQPSLFGSSKLRVHCDTSTVGARLELLRALLRFALARSVVTSVDGASPLFRDSPLDNGLPLLLDNALVTDGGDFWEIANQLEGYSLADLQAVVTRAVGESLLGFPRDSSRNVRPSAVIHASHFCKALKDVVPRATESHSFIQPDLRYSHVGGLHTPKEELYDLLTLQRTYPSLVNAAGISMHQGIILVGPPGCGKTHLAVAAVGEAGIRCIHVKGPELLGKFIGSSEAAVRDVFQKARAAKPCAILFDEIEALATKRGGDTTGVTDRVVNQLLCYLDGIEAREGVFVIATTSRPDLVDSALLRPGRFEKVCYCGLPISIVEKTEILAVALQSLNCRIAFDVDTVGPSVPWAFTPADIQAAVNQAQLFAIQETFTSTASEWSVDDPEQVTITREQVMDVLQSFKPSLSLQELQRYHRHCLPYLNKTYREQIEAIEHLIVSPISQDSLFDDRICPGKERGSKLSTESPEALSNCRRYRKHDSDLLGKDSSSSYSYDSIGFEPSLISVSPLKAHRTQLHPKDFSTCISDGGSAESTRSQMIDNAPKHDADTKKCSNAPSDPKKGHRLKKSLLQLAGSRVALA</sequence>
<proteinExistence type="predicted"/>
<evidence type="ECO:0000313" key="6">
    <source>
        <dbReference type="EMBL" id="CDJ64853.1"/>
    </source>
</evidence>
<dbReference type="VEuPathDB" id="ToxoDB:ENH_00086090"/>
<protein>
    <recommendedName>
        <fullName evidence="5">AAA+ ATPase domain-containing protein</fullName>
    </recommendedName>
</protein>
<dbReference type="GO" id="GO:0016558">
    <property type="term" value="P:protein import into peroxisome matrix"/>
    <property type="evidence" value="ECO:0007669"/>
    <property type="project" value="TreeGrafter"/>
</dbReference>
<dbReference type="Pfam" id="PF00004">
    <property type="entry name" value="AAA"/>
    <property type="match status" value="1"/>
</dbReference>
<organism evidence="6 7">
    <name type="scientific">Eimeria necatrix</name>
    <dbReference type="NCBI Taxonomy" id="51315"/>
    <lineage>
        <taxon>Eukaryota</taxon>
        <taxon>Sar</taxon>
        <taxon>Alveolata</taxon>
        <taxon>Apicomplexa</taxon>
        <taxon>Conoidasida</taxon>
        <taxon>Coccidia</taxon>
        <taxon>Eucoccidiorida</taxon>
        <taxon>Eimeriorina</taxon>
        <taxon>Eimeriidae</taxon>
        <taxon>Eimeria</taxon>
    </lineage>
</organism>
<dbReference type="GO" id="GO:0005524">
    <property type="term" value="F:ATP binding"/>
    <property type="evidence" value="ECO:0007669"/>
    <property type="project" value="UniProtKB-KW"/>
</dbReference>
<name>U6MP53_9EIME</name>
<dbReference type="SUPFAM" id="SSF52540">
    <property type="entry name" value="P-loop containing nucleoside triphosphate hydrolases"/>
    <property type="match status" value="2"/>
</dbReference>
<dbReference type="PROSITE" id="PS00674">
    <property type="entry name" value="AAA"/>
    <property type="match status" value="1"/>
</dbReference>
<dbReference type="OrthoDB" id="345979at2759"/>
<dbReference type="FunFam" id="3.40.50.300:FF:001025">
    <property type="entry name" value="ATPase family, AAA domain-containing 2B"/>
    <property type="match status" value="1"/>
</dbReference>
<reference evidence="6" key="1">
    <citation type="submission" date="2013-10" db="EMBL/GenBank/DDBJ databases">
        <title>Genomic analysis of the causative agents of coccidiosis in chickens.</title>
        <authorList>
            <person name="Reid A.J."/>
            <person name="Blake D."/>
            <person name="Billington K."/>
            <person name="Browne H."/>
            <person name="Dunn M."/>
            <person name="Hung S."/>
            <person name="Kawahara F."/>
            <person name="Miranda-Saavedra D."/>
            <person name="Mourier T."/>
            <person name="Nagra H."/>
            <person name="Otto T.D."/>
            <person name="Rawlings N."/>
            <person name="Sanchez A."/>
            <person name="Sanders M."/>
            <person name="Subramaniam C."/>
            <person name="Tay Y."/>
            <person name="Dear P."/>
            <person name="Doerig C."/>
            <person name="Gruber A."/>
            <person name="Parkinson J."/>
            <person name="Shirley M."/>
            <person name="Wan K.L."/>
            <person name="Berriman M."/>
            <person name="Tomley F."/>
            <person name="Pain A."/>
        </authorList>
    </citation>
    <scope>NUCLEOTIDE SEQUENCE [LARGE SCALE GENOMIC DNA]</scope>
    <source>
        <strain evidence="6">Houghton</strain>
    </source>
</reference>
<dbReference type="Proteomes" id="UP000030754">
    <property type="component" value="Unassembled WGS sequence"/>
</dbReference>
<feature type="region of interest" description="Disordered" evidence="4">
    <location>
        <begin position="676"/>
        <end position="716"/>
    </location>
</feature>
<evidence type="ECO:0000256" key="3">
    <source>
        <dbReference type="ARBA" id="ARBA00023054"/>
    </source>
</evidence>
<dbReference type="GeneID" id="25478736"/>
<dbReference type="GO" id="GO:0005778">
    <property type="term" value="C:peroxisomal membrane"/>
    <property type="evidence" value="ECO:0007669"/>
    <property type="project" value="TreeGrafter"/>
</dbReference>
<dbReference type="PANTHER" id="PTHR23077:SF12">
    <property type="entry name" value="PEROXISOMAL ATPASE PEX1"/>
    <property type="match status" value="1"/>
</dbReference>
<dbReference type="InterPro" id="IPR027417">
    <property type="entry name" value="P-loop_NTPase"/>
</dbReference>
<dbReference type="GO" id="GO:0016887">
    <property type="term" value="F:ATP hydrolysis activity"/>
    <property type="evidence" value="ECO:0007669"/>
    <property type="project" value="InterPro"/>
</dbReference>
<feature type="domain" description="AAA+ ATPase" evidence="5">
    <location>
        <begin position="334"/>
        <end position="471"/>
    </location>
</feature>
<keyword evidence="3" id="KW-0175">Coiled coil</keyword>
<accession>U6MP53</accession>
<evidence type="ECO:0000256" key="4">
    <source>
        <dbReference type="SAM" id="MobiDB-lite"/>
    </source>
</evidence>
<dbReference type="GO" id="GO:0005829">
    <property type="term" value="C:cytosol"/>
    <property type="evidence" value="ECO:0007669"/>
    <property type="project" value="TreeGrafter"/>
</dbReference>
<keyword evidence="7" id="KW-1185">Reference proteome</keyword>
<reference evidence="6" key="2">
    <citation type="submission" date="2013-10" db="EMBL/GenBank/DDBJ databases">
        <authorList>
            <person name="Aslett M."/>
        </authorList>
    </citation>
    <scope>NUCLEOTIDE SEQUENCE [LARGE SCALE GENOMIC DNA]</scope>
    <source>
        <strain evidence="6">Houghton</strain>
    </source>
</reference>
<evidence type="ECO:0000256" key="2">
    <source>
        <dbReference type="ARBA" id="ARBA00022840"/>
    </source>
</evidence>
<keyword evidence="1" id="KW-0547">Nucleotide-binding</keyword>
<feature type="domain" description="AAA+ ATPase" evidence="5">
    <location>
        <begin position="2"/>
        <end position="198"/>
    </location>
</feature>
<dbReference type="InterPro" id="IPR050168">
    <property type="entry name" value="AAA_ATPase_domain"/>
</dbReference>
<feature type="compositionally biased region" description="Basic and acidic residues" evidence="4">
    <location>
        <begin position="694"/>
        <end position="703"/>
    </location>
</feature>
<dbReference type="InterPro" id="IPR003960">
    <property type="entry name" value="ATPase_AAA_CS"/>
</dbReference>
<dbReference type="InterPro" id="IPR003593">
    <property type="entry name" value="AAA+_ATPase"/>
</dbReference>
<dbReference type="SMART" id="SM00382">
    <property type="entry name" value="AAA"/>
    <property type="match status" value="2"/>
</dbReference>
<dbReference type="PANTHER" id="PTHR23077">
    <property type="entry name" value="AAA-FAMILY ATPASE"/>
    <property type="match status" value="1"/>
</dbReference>